<dbReference type="Gene3D" id="3.40.50.1980">
    <property type="entry name" value="Nitrogenase molybdenum iron protein domain"/>
    <property type="match status" value="2"/>
</dbReference>
<sequence>MKKICIFLVFSLILACDSPQQSNEKKIPIDVYTTFYPTAYFAKRIAGQYANVVCPVPQDEDAIFWKAYKHPEIIQKYQQADLIILNGAKFAKWVRKVSLPQNKVVNTSKPFSKNFITIENATTHSHGDGKVHTHKGLDGHTWVDPHNAKVQAHEITKALCKILPQHKEQMQKNFTALQKDLDALIATLEQYQKTANNNEPLLASHPAYNYIARTFSWNIKNLDLDPQTMPTPKQFAAIQALQKKHPAKFILWEEYPTDEIAKAFKDKLNLTSIEFSPCELLGEEQQKQGEDYLSVMRKNVANLQAIWK</sequence>
<dbReference type="GO" id="GO:0007155">
    <property type="term" value="P:cell adhesion"/>
    <property type="evidence" value="ECO:0007669"/>
    <property type="project" value="InterPro"/>
</dbReference>
<keyword evidence="2" id="KW-0813">Transport</keyword>
<reference evidence="5 6" key="1">
    <citation type="submission" date="2019-08" db="EMBL/GenBank/DDBJ databases">
        <title>Complete genome sequence of Candidatus Uab amorphum.</title>
        <authorList>
            <person name="Shiratori T."/>
            <person name="Suzuki S."/>
            <person name="Kakizawa Y."/>
            <person name="Ishida K."/>
        </authorList>
    </citation>
    <scope>NUCLEOTIDE SEQUENCE [LARGE SCALE GENOMIC DNA]</scope>
    <source>
        <strain evidence="5 6">SRT547</strain>
    </source>
</reference>
<dbReference type="GO" id="GO:0030001">
    <property type="term" value="P:metal ion transport"/>
    <property type="evidence" value="ECO:0007669"/>
    <property type="project" value="InterPro"/>
</dbReference>
<name>A0A5S9F628_UABAM</name>
<dbReference type="RefSeq" id="WP_173013640.1">
    <property type="nucleotide sequence ID" value="NZ_AP019860.1"/>
</dbReference>
<dbReference type="PROSITE" id="PS51257">
    <property type="entry name" value="PROKAR_LIPOPROTEIN"/>
    <property type="match status" value="1"/>
</dbReference>
<dbReference type="PANTHER" id="PTHR42953:SF3">
    <property type="entry name" value="HIGH-AFFINITY ZINC UPTAKE SYSTEM PROTEIN ZNUA"/>
    <property type="match status" value="1"/>
</dbReference>
<dbReference type="AlphaFoldDB" id="A0A5S9F628"/>
<dbReference type="KEGG" id="uam:UABAM_05866"/>
<accession>A0A5S9F628</accession>
<evidence type="ECO:0000256" key="4">
    <source>
        <dbReference type="SAM" id="Coils"/>
    </source>
</evidence>
<dbReference type="EMBL" id="AP019860">
    <property type="protein sequence ID" value="BBM87457.1"/>
    <property type="molecule type" value="Genomic_DNA"/>
</dbReference>
<organism evidence="5 6">
    <name type="scientific">Uabimicrobium amorphum</name>
    <dbReference type="NCBI Taxonomy" id="2596890"/>
    <lineage>
        <taxon>Bacteria</taxon>
        <taxon>Pseudomonadati</taxon>
        <taxon>Planctomycetota</taxon>
        <taxon>Candidatus Uabimicrobiia</taxon>
        <taxon>Candidatus Uabimicrobiales</taxon>
        <taxon>Candidatus Uabimicrobiaceae</taxon>
        <taxon>Candidatus Uabimicrobium</taxon>
    </lineage>
</organism>
<keyword evidence="6" id="KW-1185">Reference proteome</keyword>
<dbReference type="PANTHER" id="PTHR42953">
    <property type="entry name" value="HIGH-AFFINITY ZINC UPTAKE SYSTEM PROTEIN ZNUA-RELATED"/>
    <property type="match status" value="1"/>
</dbReference>
<evidence type="ECO:0000256" key="2">
    <source>
        <dbReference type="ARBA" id="ARBA00022448"/>
    </source>
</evidence>
<dbReference type="PRINTS" id="PR00691">
    <property type="entry name" value="ADHESINB"/>
</dbReference>
<dbReference type="InterPro" id="IPR050492">
    <property type="entry name" value="Bact_metal-bind_prot9"/>
</dbReference>
<evidence type="ECO:0000313" key="5">
    <source>
        <dbReference type="EMBL" id="BBM87457.1"/>
    </source>
</evidence>
<dbReference type="Proteomes" id="UP000326354">
    <property type="component" value="Chromosome"/>
</dbReference>
<proteinExistence type="inferred from homology"/>
<dbReference type="Pfam" id="PF01297">
    <property type="entry name" value="ZnuA"/>
    <property type="match status" value="1"/>
</dbReference>
<evidence type="ECO:0000256" key="3">
    <source>
        <dbReference type="ARBA" id="ARBA00022729"/>
    </source>
</evidence>
<feature type="coiled-coil region" evidence="4">
    <location>
        <begin position="167"/>
        <end position="194"/>
    </location>
</feature>
<dbReference type="InterPro" id="IPR006129">
    <property type="entry name" value="AdhesinB"/>
</dbReference>
<keyword evidence="3" id="KW-0732">Signal</keyword>
<gene>
    <name evidence="5" type="ORF">UABAM_05866</name>
</gene>
<comment type="similarity">
    <text evidence="1">Belongs to the bacterial solute-binding protein 9 family.</text>
</comment>
<evidence type="ECO:0000256" key="1">
    <source>
        <dbReference type="ARBA" id="ARBA00011028"/>
    </source>
</evidence>
<dbReference type="GO" id="GO:0046872">
    <property type="term" value="F:metal ion binding"/>
    <property type="evidence" value="ECO:0007669"/>
    <property type="project" value="InterPro"/>
</dbReference>
<protein>
    <submittedName>
        <fullName evidence="5">Adhesin</fullName>
    </submittedName>
</protein>
<dbReference type="InterPro" id="IPR006127">
    <property type="entry name" value="ZnuA-like"/>
</dbReference>
<keyword evidence="4" id="KW-0175">Coiled coil</keyword>
<dbReference type="SUPFAM" id="SSF53807">
    <property type="entry name" value="Helical backbone' metal receptor"/>
    <property type="match status" value="1"/>
</dbReference>
<evidence type="ECO:0000313" key="6">
    <source>
        <dbReference type="Proteomes" id="UP000326354"/>
    </source>
</evidence>